<reference evidence="1 2" key="1">
    <citation type="submission" date="2017-10" db="EMBL/GenBank/DDBJ databases">
        <title>Antibacterial composition for extension of chilled fish shelf life and decreasing of risk of food-borne infections, bacteriophage strains for its preparation.</title>
        <authorList>
            <person name="Zulkarneev E.R."/>
            <person name="Aleshkin A.V."/>
            <person name="Rubalsky O.V."/>
            <person name="Kiseleva I.A."/>
            <person name="Rubalskii E.O."/>
            <person name="Lebedev S.N."/>
        </authorList>
    </citation>
    <scope>NUCLEOTIDE SEQUENCE [LARGE SCALE GENOMIC DNA]</scope>
</reference>
<dbReference type="EMBL" id="MG250483">
    <property type="protein sequence ID" value="AUE22837.1"/>
    <property type="molecule type" value="Genomic_DNA"/>
</dbReference>
<dbReference type="Proteomes" id="UP000240934">
    <property type="component" value="Segment"/>
</dbReference>
<gene>
    <name evidence="1" type="ORF">Ah1_00319</name>
</gene>
<name>A0A2H4YFA2_9CAUD</name>
<organism evidence="1 2">
    <name type="scientific">Aeromonas phage Ah1</name>
    <dbReference type="NCBI Taxonomy" id="2053701"/>
    <lineage>
        <taxon>Viruses</taxon>
        <taxon>Duplodnaviria</taxon>
        <taxon>Heunggongvirae</taxon>
        <taxon>Uroviricota</taxon>
        <taxon>Caudoviricetes</taxon>
        <taxon>Pantevenvirales</taxon>
        <taxon>Straboviridae</taxon>
        <taxon>Cinqassovirus</taxon>
        <taxon>Cinqassovirus ah1</taxon>
    </lineage>
</organism>
<keyword evidence="2" id="KW-1185">Reference proteome</keyword>
<proteinExistence type="predicted"/>
<sequence>MNMYGPTGYKLTYFGLSACERFEANGRETAIRTGKGCASVKTLVKKAIKKGEFSFSEKANLCLNNEEIKFNDMIEGQQAGMTLRVGKNDIRVCADVCDGILRIDIIRVG</sequence>
<evidence type="ECO:0000313" key="1">
    <source>
        <dbReference type="EMBL" id="AUE22837.1"/>
    </source>
</evidence>
<protein>
    <submittedName>
        <fullName evidence="1">Uncharacterized protein</fullName>
    </submittedName>
</protein>
<accession>A0A2H4YFA2</accession>
<evidence type="ECO:0000313" key="2">
    <source>
        <dbReference type="Proteomes" id="UP000240934"/>
    </source>
</evidence>